<organism evidence="1 2">
    <name type="scientific">Mucilaginibacter frigoritolerans</name>
    <dbReference type="NCBI Taxonomy" id="652788"/>
    <lineage>
        <taxon>Bacteria</taxon>
        <taxon>Pseudomonadati</taxon>
        <taxon>Bacteroidota</taxon>
        <taxon>Sphingobacteriia</taxon>
        <taxon>Sphingobacteriales</taxon>
        <taxon>Sphingobacteriaceae</taxon>
        <taxon>Mucilaginibacter</taxon>
    </lineage>
</organism>
<keyword evidence="2" id="KW-1185">Reference proteome</keyword>
<gene>
    <name evidence="1" type="ORF">JN11_01433</name>
</gene>
<dbReference type="RefSeq" id="WP_144911077.1">
    <property type="nucleotide sequence ID" value="NZ_VLLI01000003.1"/>
</dbReference>
<dbReference type="EMBL" id="VLLI01000003">
    <property type="protein sequence ID" value="TWJ02460.1"/>
    <property type="molecule type" value="Genomic_DNA"/>
</dbReference>
<dbReference type="Proteomes" id="UP000317010">
    <property type="component" value="Unassembled WGS sequence"/>
</dbReference>
<dbReference type="OrthoDB" id="596204at2"/>
<evidence type="ECO:0000313" key="2">
    <source>
        <dbReference type="Proteomes" id="UP000317010"/>
    </source>
</evidence>
<name>A0A562U9G3_9SPHI</name>
<sequence>MANPFEYIVFEPDQVLTNDHLNETFNYLDQQDRWTRNKLIGIGIVCGLDIVLNTGIIQVNKGCGITSQGYLITLDTMQYTYYIPYAAVDMPLDLPFTYTGNLPFYKPFCAGKNVWQLLTDDDFNALESDKQATAVTISSATSFLTDYAVVLFLEAAETELKNCNMLDCNNSGSTMVFTVRPLLVAISDLPGTLARVSIPLLDLRLLKPNQLSLKRYNVPYADLNNSNDVLNAFASLVDDATLTAVANAYTSCFQQYGNMVKATTNPFANLLVNLQSARSSIQSSNPVFIQYLYDFVDDLIKAYNEFNTQASAIMGTCCPDENLFPLHLVLGSASQATNAFTKDSYRNYFIYSALFSKMGEDVADAALLFNRMVIMVNYFTVQTQALQTQATITITPSKFEYALLSERAIPYYYKINVNGSELYKYWNYYKTVNNNAARNLSYNSSLYSSDPTVTQPLLYDIECFNFFRVEGHIGQNYNTVLTNILNQQSQYNLPFDVVAVSADQLQPNASLPQCSMNDLDTDYQLLLSEAACKIHTVFCFITKLPYVVAANTTAQNTGSFTTARSYLYEIPQTANLNYSAFKLEPATINIAASQTLTPTYQKGNFMRTYCPAVASTIGSAYLAALDSTGVFTNPVQIDSSNSLTTVYYYLFAFVDAVEELMFALQTNTLAEIDINGFNTIYQTYLADTLYAMGILMELTENIASNNTTAANAQYVTLAEDTELDLLVDELGLLTSLCLEERLQVLVTAYTNRLTQYEQQLNFLNHFKNHPGLEHKAGVPKGGTLVLVYHTGTERVITDTATTAATAAATTTATPQATNQILIKQSTDVSAAQVNIAATTADSLSTATTADTTSALDPSTLNLISSYVNSATDITAATRQTILGILQNVPTRRPPGYSIPNGAVIADFYIPYLCCSDCPPVAYVLTNTVTPVKPTITMGTTFCDNDTTAEPITVSAPGGTFNTVAGLDPVKLTFTPATAKAGVYKITYTLNGVASNPVTVTVLATPVSTFSFKASFSTVNSVNILTAVFTPDASGIGYTYSWSFGTGFSETASSLQSPQLTVQVDPNGGQTQTFATLTVSNGQCALASVTQTLYISPNGLSETPIGSGSILSGIKNIFTKKG</sequence>
<reference evidence="1 2" key="1">
    <citation type="submission" date="2019-07" db="EMBL/GenBank/DDBJ databases">
        <title>Genomic Encyclopedia of Archaeal and Bacterial Type Strains, Phase II (KMG-II): from individual species to whole genera.</title>
        <authorList>
            <person name="Goeker M."/>
        </authorList>
    </citation>
    <scope>NUCLEOTIDE SEQUENCE [LARGE SCALE GENOMIC DNA]</scope>
    <source>
        <strain evidence="1 2">ATCC BAA-1854</strain>
    </source>
</reference>
<dbReference type="AlphaFoldDB" id="A0A562U9G3"/>
<evidence type="ECO:0000313" key="1">
    <source>
        <dbReference type="EMBL" id="TWJ02460.1"/>
    </source>
</evidence>
<comment type="caution">
    <text evidence="1">The sequence shown here is derived from an EMBL/GenBank/DDBJ whole genome shotgun (WGS) entry which is preliminary data.</text>
</comment>
<accession>A0A562U9G3</accession>
<proteinExistence type="predicted"/>
<evidence type="ECO:0008006" key="3">
    <source>
        <dbReference type="Google" id="ProtNLM"/>
    </source>
</evidence>
<protein>
    <recommendedName>
        <fullName evidence="3">PKD domain-containing protein</fullName>
    </recommendedName>
</protein>